<dbReference type="STRING" id="721133.SAMN05216176_11367"/>
<dbReference type="Gene3D" id="1.10.3910.10">
    <property type="entry name" value="SP0561-like"/>
    <property type="match status" value="1"/>
</dbReference>
<evidence type="ECO:0000259" key="1">
    <source>
        <dbReference type="Pfam" id="PF08984"/>
    </source>
</evidence>
<dbReference type="eggNOG" id="ENOG5033E1I">
    <property type="taxonomic scope" value="Bacteria"/>
</dbReference>
<sequence length="86" mass="9744">MEGMAKKTEVDNDMALEELMQRWPATISVFLRHRMLCIGCPIAGFHTLLDAAREHDIDLDMLLEEIEDAIAGRPANTASSRPFYPR</sequence>
<dbReference type="InterPro" id="IPR038062">
    <property type="entry name" value="ScdA-like_N_sf"/>
</dbReference>
<accession>K2P0C4</accession>
<dbReference type="Proteomes" id="UP000007374">
    <property type="component" value="Unassembled WGS sequence"/>
</dbReference>
<gene>
    <name evidence="2" type="ORF">NA8A_19263</name>
</gene>
<evidence type="ECO:0000313" key="3">
    <source>
        <dbReference type="Proteomes" id="UP000007374"/>
    </source>
</evidence>
<proteinExistence type="predicted"/>
<dbReference type="NCBIfam" id="TIGR03980">
    <property type="entry name" value="prismane_assoc"/>
    <property type="match status" value="1"/>
</dbReference>
<dbReference type="PANTHER" id="PTHR39341">
    <property type="entry name" value="BSL7085 PROTEIN"/>
    <property type="match status" value="1"/>
</dbReference>
<dbReference type="PATRIC" id="fig|1231190.3.peg.3980"/>
<reference evidence="2 3" key="1">
    <citation type="journal article" date="2012" name="J. Bacteriol.">
        <title>Genome Sequence of Nitratireductor indicus Type Strain C115.</title>
        <authorList>
            <person name="Lai Q."/>
            <person name="Li G."/>
            <person name="Yu Z."/>
            <person name="Shao Z."/>
        </authorList>
    </citation>
    <scope>NUCLEOTIDE SEQUENCE [LARGE SCALE GENOMIC DNA]</scope>
    <source>
        <strain evidence="2 3">C115</strain>
    </source>
</reference>
<dbReference type="AlphaFoldDB" id="K2P0C4"/>
<organism evidence="2 3">
    <name type="scientific">Nitratireductor indicus C115</name>
    <dbReference type="NCBI Taxonomy" id="1231190"/>
    <lineage>
        <taxon>Bacteria</taxon>
        <taxon>Pseudomonadati</taxon>
        <taxon>Pseudomonadota</taxon>
        <taxon>Alphaproteobacteria</taxon>
        <taxon>Hyphomicrobiales</taxon>
        <taxon>Phyllobacteriaceae</taxon>
        <taxon>Nitratireductor</taxon>
    </lineage>
</organism>
<dbReference type="SUPFAM" id="SSF140683">
    <property type="entry name" value="SP0561-like"/>
    <property type="match status" value="1"/>
</dbReference>
<dbReference type="EMBL" id="AMSI01000015">
    <property type="protein sequence ID" value="EKF40776.1"/>
    <property type="molecule type" value="Genomic_DNA"/>
</dbReference>
<dbReference type="Pfam" id="PF08984">
    <property type="entry name" value="DUF1858"/>
    <property type="match status" value="1"/>
</dbReference>
<dbReference type="PANTHER" id="PTHR39341:SF1">
    <property type="entry name" value="DUF1858 DOMAIN-CONTAINING PROTEIN"/>
    <property type="match status" value="1"/>
</dbReference>
<name>K2P0C4_9HYPH</name>
<evidence type="ECO:0000313" key="2">
    <source>
        <dbReference type="EMBL" id="EKF40776.1"/>
    </source>
</evidence>
<comment type="caution">
    <text evidence="2">The sequence shown here is derived from an EMBL/GenBank/DDBJ whole genome shotgun (WGS) entry which is preliminary data.</text>
</comment>
<protein>
    <recommendedName>
        <fullName evidence="1">DUF1858 domain-containing protein</fullName>
    </recommendedName>
</protein>
<dbReference type="InterPro" id="IPR015077">
    <property type="entry name" value="DUF1858"/>
</dbReference>
<feature type="domain" description="DUF1858" evidence="1">
    <location>
        <begin position="12"/>
        <end position="62"/>
    </location>
</feature>
<keyword evidence="3" id="KW-1185">Reference proteome</keyword>
<dbReference type="InterPro" id="IPR023883">
    <property type="entry name" value="CHP03980_redox-disulphide"/>
</dbReference>